<protein>
    <submittedName>
        <fullName evidence="1">Uncharacterized protein</fullName>
    </submittedName>
</protein>
<dbReference type="AlphaFoldDB" id="A0A9P6DPR7"/>
<organism evidence="1 2">
    <name type="scientific">Hydnum rufescens UP504</name>
    <dbReference type="NCBI Taxonomy" id="1448309"/>
    <lineage>
        <taxon>Eukaryota</taxon>
        <taxon>Fungi</taxon>
        <taxon>Dikarya</taxon>
        <taxon>Basidiomycota</taxon>
        <taxon>Agaricomycotina</taxon>
        <taxon>Agaricomycetes</taxon>
        <taxon>Cantharellales</taxon>
        <taxon>Hydnaceae</taxon>
        <taxon>Hydnum</taxon>
    </lineage>
</organism>
<evidence type="ECO:0000313" key="2">
    <source>
        <dbReference type="Proteomes" id="UP000886523"/>
    </source>
</evidence>
<gene>
    <name evidence="1" type="ORF">BS47DRAFT_1489623</name>
</gene>
<sequence length="169" mass="19284">MPWSEAVIEQFSIVDRFTTEESDWYGPFNTLLFELFPPSEHYQITPQYKHVKGSQEFTVHYIIHKRRVPIFFVEIKPYGSLVNFSARGLADAQMRDRFREFTSDSIPTPKLIGISSFGSQFCPALIAADAHLLNDIAPQDRWAFDILNDEGEAKLREVVAAVKAMAANL</sequence>
<dbReference type="EMBL" id="MU129133">
    <property type="protein sequence ID" value="KAF9505885.1"/>
    <property type="molecule type" value="Genomic_DNA"/>
</dbReference>
<comment type="caution">
    <text evidence="1">The sequence shown here is derived from an EMBL/GenBank/DDBJ whole genome shotgun (WGS) entry which is preliminary data.</text>
</comment>
<proteinExistence type="predicted"/>
<keyword evidence="2" id="KW-1185">Reference proteome</keyword>
<reference evidence="1" key="1">
    <citation type="journal article" date="2020" name="Nat. Commun.">
        <title>Large-scale genome sequencing of mycorrhizal fungi provides insights into the early evolution of symbiotic traits.</title>
        <authorList>
            <person name="Miyauchi S."/>
            <person name="Kiss E."/>
            <person name="Kuo A."/>
            <person name="Drula E."/>
            <person name="Kohler A."/>
            <person name="Sanchez-Garcia M."/>
            <person name="Morin E."/>
            <person name="Andreopoulos B."/>
            <person name="Barry K.W."/>
            <person name="Bonito G."/>
            <person name="Buee M."/>
            <person name="Carver A."/>
            <person name="Chen C."/>
            <person name="Cichocki N."/>
            <person name="Clum A."/>
            <person name="Culley D."/>
            <person name="Crous P.W."/>
            <person name="Fauchery L."/>
            <person name="Girlanda M."/>
            <person name="Hayes R.D."/>
            <person name="Keri Z."/>
            <person name="LaButti K."/>
            <person name="Lipzen A."/>
            <person name="Lombard V."/>
            <person name="Magnuson J."/>
            <person name="Maillard F."/>
            <person name="Murat C."/>
            <person name="Nolan M."/>
            <person name="Ohm R.A."/>
            <person name="Pangilinan J."/>
            <person name="Pereira M.F."/>
            <person name="Perotto S."/>
            <person name="Peter M."/>
            <person name="Pfister S."/>
            <person name="Riley R."/>
            <person name="Sitrit Y."/>
            <person name="Stielow J.B."/>
            <person name="Szollosi G."/>
            <person name="Zifcakova L."/>
            <person name="Stursova M."/>
            <person name="Spatafora J.W."/>
            <person name="Tedersoo L."/>
            <person name="Vaario L.M."/>
            <person name="Yamada A."/>
            <person name="Yan M."/>
            <person name="Wang P."/>
            <person name="Xu J."/>
            <person name="Bruns T."/>
            <person name="Baldrian P."/>
            <person name="Vilgalys R."/>
            <person name="Dunand C."/>
            <person name="Henrissat B."/>
            <person name="Grigoriev I.V."/>
            <person name="Hibbett D."/>
            <person name="Nagy L.G."/>
            <person name="Martin F.M."/>
        </authorList>
    </citation>
    <scope>NUCLEOTIDE SEQUENCE</scope>
    <source>
        <strain evidence="1">UP504</strain>
    </source>
</reference>
<dbReference type="OrthoDB" id="3254408at2759"/>
<name>A0A9P6DPR7_9AGAM</name>
<accession>A0A9P6DPR7</accession>
<dbReference type="Proteomes" id="UP000886523">
    <property type="component" value="Unassembled WGS sequence"/>
</dbReference>
<evidence type="ECO:0000313" key="1">
    <source>
        <dbReference type="EMBL" id="KAF9505885.1"/>
    </source>
</evidence>